<keyword evidence="5" id="KW-1015">Disulfide bond</keyword>
<evidence type="ECO:0000256" key="2">
    <source>
        <dbReference type="ARBA" id="ARBA00022723"/>
    </source>
</evidence>
<protein>
    <submittedName>
        <fullName evidence="8">Arsenate reductase (Azurin) small subunit</fullName>
        <ecNumber evidence="8">1.20.9.1</ecNumber>
    </submittedName>
</protein>
<dbReference type="CDD" id="cd03476">
    <property type="entry name" value="Rieske_ArOX_small"/>
    <property type="match status" value="1"/>
</dbReference>
<dbReference type="InterPro" id="IPR036922">
    <property type="entry name" value="Rieske_2Fe-2S_sf"/>
</dbReference>
<evidence type="ECO:0000313" key="8">
    <source>
        <dbReference type="EMBL" id="MEK8088563.1"/>
    </source>
</evidence>
<dbReference type="PROSITE" id="PS51296">
    <property type="entry name" value="RIESKE"/>
    <property type="match status" value="1"/>
</dbReference>
<dbReference type="InterPro" id="IPR017941">
    <property type="entry name" value="Rieske_2Fe-2S"/>
</dbReference>
<feature type="domain" description="Rieske" evidence="7">
    <location>
        <begin position="75"/>
        <end position="171"/>
    </location>
</feature>
<evidence type="ECO:0000256" key="4">
    <source>
        <dbReference type="ARBA" id="ARBA00023014"/>
    </source>
</evidence>
<comment type="caution">
    <text evidence="8">The sequence shown here is derived from an EMBL/GenBank/DDBJ whole genome shotgun (WGS) entry which is preliminary data.</text>
</comment>
<evidence type="ECO:0000313" key="9">
    <source>
        <dbReference type="Proteomes" id="UP001446205"/>
    </source>
</evidence>
<gene>
    <name evidence="8" type="ORF">WOB96_02180</name>
</gene>
<dbReference type="EMBL" id="JBBPCO010000002">
    <property type="protein sequence ID" value="MEK8088563.1"/>
    <property type="molecule type" value="Genomic_DNA"/>
</dbReference>
<dbReference type="Gene3D" id="2.102.10.10">
    <property type="entry name" value="Rieske [2Fe-2S] iron-sulphur domain"/>
    <property type="match status" value="1"/>
</dbReference>
<feature type="region of interest" description="Disordered" evidence="6">
    <location>
        <begin position="33"/>
        <end position="60"/>
    </location>
</feature>
<sequence>MSNKMSRRNFLKIGGVTAGAGLVACTGRSMPDQALEKDKNQPPANQAPVNQSPVGAATLPYPSTPVTKAQALKAGTPVTFNYPDASSPCTLLKMGEPVIGGVGPDKDIVAYSTLCTHMGCPLAYDAKQARFKCGCHFSMFDPSKGGQMIIGQATENLPQIELEYDEKNDMVRAVAVNGLIYGRQANLL</sequence>
<dbReference type="SUPFAM" id="SSF50022">
    <property type="entry name" value="ISP domain"/>
    <property type="match status" value="1"/>
</dbReference>
<dbReference type="InterPro" id="IPR006311">
    <property type="entry name" value="TAT_signal"/>
</dbReference>
<evidence type="ECO:0000259" key="7">
    <source>
        <dbReference type="PROSITE" id="PS51296"/>
    </source>
</evidence>
<evidence type="ECO:0000256" key="5">
    <source>
        <dbReference type="ARBA" id="ARBA00023157"/>
    </source>
</evidence>
<keyword evidence="3" id="KW-0408">Iron</keyword>
<dbReference type="GO" id="GO:0050611">
    <property type="term" value="F:arsenate reductase (azurin) activity"/>
    <property type="evidence" value="ECO:0007669"/>
    <property type="project" value="UniProtKB-EC"/>
</dbReference>
<dbReference type="NCBIfam" id="TIGR02694">
    <property type="entry name" value="arsenite_ox_S"/>
    <property type="match status" value="1"/>
</dbReference>
<keyword evidence="4" id="KW-0411">Iron-sulfur</keyword>
<reference evidence="8 9" key="1">
    <citation type="submission" date="2024-04" db="EMBL/GenBank/DDBJ databases">
        <authorList>
            <person name="Abashina T."/>
            <person name="Shaikin A."/>
        </authorList>
    </citation>
    <scope>NUCLEOTIDE SEQUENCE [LARGE SCALE GENOMIC DNA]</scope>
    <source>
        <strain evidence="8 9">AAFK</strain>
    </source>
</reference>
<keyword evidence="1" id="KW-0001">2Fe-2S</keyword>
<dbReference type="RefSeq" id="WP_341369630.1">
    <property type="nucleotide sequence ID" value="NZ_JBBPCO010000002.1"/>
</dbReference>
<organism evidence="8 9">
    <name type="scientific">Thermithiobacillus plumbiphilus</name>
    <dbReference type="NCBI Taxonomy" id="1729899"/>
    <lineage>
        <taxon>Bacteria</taxon>
        <taxon>Pseudomonadati</taxon>
        <taxon>Pseudomonadota</taxon>
        <taxon>Acidithiobacillia</taxon>
        <taxon>Acidithiobacillales</taxon>
        <taxon>Thermithiobacillaceae</taxon>
        <taxon>Thermithiobacillus</taxon>
    </lineage>
</organism>
<dbReference type="InterPro" id="IPR019546">
    <property type="entry name" value="TAT_signal_bac_arc"/>
</dbReference>
<dbReference type="Pfam" id="PF00355">
    <property type="entry name" value="Rieske"/>
    <property type="match status" value="1"/>
</dbReference>
<feature type="compositionally biased region" description="Polar residues" evidence="6">
    <location>
        <begin position="42"/>
        <end position="53"/>
    </location>
</feature>
<evidence type="ECO:0000256" key="1">
    <source>
        <dbReference type="ARBA" id="ARBA00022714"/>
    </source>
</evidence>
<proteinExistence type="predicted"/>
<dbReference type="PROSITE" id="PS51257">
    <property type="entry name" value="PROKAR_LIPOPROTEIN"/>
    <property type="match status" value="1"/>
</dbReference>
<evidence type="ECO:0000256" key="3">
    <source>
        <dbReference type="ARBA" id="ARBA00023004"/>
    </source>
</evidence>
<dbReference type="PROSITE" id="PS51318">
    <property type="entry name" value="TAT"/>
    <property type="match status" value="1"/>
</dbReference>
<keyword evidence="2" id="KW-0479">Metal-binding</keyword>
<evidence type="ECO:0000256" key="6">
    <source>
        <dbReference type="SAM" id="MobiDB-lite"/>
    </source>
</evidence>
<keyword evidence="9" id="KW-1185">Reference proteome</keyword>
<dbReference type="Proteomes" id="UP001446205">
    <property type="component" value="Unassembled WGS sequence"/>
</dbReference>
<dbReference type="InterPro" id="IPR014067">
    <property type="entry name" value="AioB/IdrB_ssu"/>
</dbReference>
<name>A0ABU9D785_9PROT</name>
<accession>A0ABU9D785</accession>
<keyword evidence="8" id="KW-0560">Oxidoreductase</keyword>
<dbReference type="Pfam" id="PF10518">
    <property type="entry name" value="TAT_signal"/>
    <property type="match status" value="1"/>
</dbReference>
<dbReference type="PANTHER" id="PTHR10134">
    <property type="entry name" value="CYTOCHROME B-C1 COMPLEX SUBUNIT RIESKE, MITOCHONDRIAL"/>
    <property type="match status" value="1"/>
</dbReference>
<dbReference type="EC" id="1.20.9.1" evidence="8"/>
<dbReference type="InterPro" id="IPR014349">
    <property type="entry name" value="Rieske_Fe-S_prot"/>
</dbReference>